<dbReference type="Proteomes" id="UP000007494">
    <property type="component" value="Chromosome VIIb"/>
</dbReference>
<evidence type="ECO:0000313" key="5">
    <source>
        <dbReference type="Proteomes" id="UP000007494"/>
    </source>
</evidence>
<evidence type="ECO:0000259" key="2">
    <source>
        <dbReference type="PROSITE" id="PS50053"/>
    </source>
</evidence>
<dbReference type="OMA" id="MILVHRG"/>
<proteinExistence type="predicted"/>
<keyword evidence="5" id="KW-1185">Reference proteome</keyword>
<reference evidence="5" key="3">
    <citation type="journal article" date="2012" name="PLoS Pathog.">
        <title>Comparative genomics of the apicomplexan parasites Toxoplasma gondii and Neospora caninum: Coccidia differing in host range and transmission strategy.</title>
        <authorList>
            <person name="Reid A.J."/>
            <person name="Vermont S.J."/>
            <person name="Cotton J.A."/>
            <person name="Harris D."/>
            <person name="Hill-Cawthorne G.A."/>
            <person name="Konen-Waisman S."/>
            <person name="Latham S.M."/>
            <person name="Mourier T."/>
            <person name="Norton R."/>
            <person name="Quail M.A."/>
            <person name="Sanders M."/>
            <person name="Shanmugam D."/>
            <person name="Sohal A."/>
            <person name="Wasmuth J.D."/>
            <person name="Brunk B."/>
            <person name="Grigg M.E."/>
            <person name="Howard J.C."/>
            <person name="Parkinson J."/>
            <person name="Roos D.S."/>
            <person name="Trees A.J."/>
            <person name="Berriman M."/>
            <person name="Pain A."/>
            <person name="Wastling J.M."/>
        </authorList>
    </citation>
    <scope>NUCLEOTIDE SEQUENCE [LARGE SCALE GENOMIC DNA]</scope>
    <source>
        <strain evidence="5">Liverpool</strain>
    </source>
</reference>
<dbReference type="VEuPathDB" id="ToxoDB:NCLIV_025470"/>
<dbReference type="InterPro" id="IPR000626">
    <property type="entry name" value="Ubiquitin-like_dom"/>
</dbReference>
<dbReference type="EMBL" id="LN714482">
    <property type="protein sequence ID" value="CEL66741.1"/>
    <property type="molecule type" value="Genomic_DNA"/>
</dbReference>
<dbReference type="GeneID" id="13442631"/>
<reference evidence="3" key="1">
    <citation type="submission" date="2011-02" db="EMBL/GenBank/DDBJ databases">
        <authorList>
            <person name="Aslett M."/>
        </authorList>
    </citation>
    <scope>NUCLEOTIDE SEQUENCE</scope>
    <source>
        <strain evidence="3">Liverpool</strain>
    </source>
</reference>
<protein>
    <recommendedName>
        <fullName evidence="2">Ubiquitin-like domain-containing protein</fullName>
    </recommendedName>
</protein>
<dbReference type="eggNOG" id="ENOG502QZA3">
    <property type="taxonomic scope" value="Eukaryota"/>
</dbReference>
<dbReference type="AlphaFoldDB" id="F0VGB5"/>
<dbReference type="InterPro" id="IPR029071">
    <property type="entry name" value="Ubiquitin-like_domsf"/>
</dbReference>
<dbReference type="SUPFAM" id="SSF54236">
    <property type="entry name" value="Ubiquitin-like"/>
    <property type="match status" value="1"/>
</dbReference>
<dbReference type="EMBL" id="FR823389">
    <property type="protein sequence ID" value="CBZ52759.1"/>
    <property type="molecule type" value="Genomic_DNA"/>
</dbReference>
<feature type="compositionally biased region" description="Basic and acidic residues" evidence="1">
    <location>
        <begin position="202"/>
        <end position="216"/>
    </location>
</feature>
<reference evidence="3" key="2">
    <citation type="submission" date="2011-03" db="EMBL/GenBank/DDBJ databases">
        <title>Comparative genomics and transcriptomics of Neospora caninum and Toxoplasma gondii.</title>
        <authorList>
            <person name="Reid A.J."/>
            <person name="Sohal A."/>
            <person name="Harris D."/>
            <person name="Quail M."/>
            <person name="Sanders M."/>
            <person name="Berriman M."/>
            <person name="Wastling J.M."/>
            <person name="Pain A."/>
        </authorList>
    </citation>
    <scope>NUCLEOTIDE SEQUENCE</scope>
    <source>
        <strain evidence="3">Liverpool</strain>
    </source>
</reference>
<feature type="region of interest" description="Disordered" evidence="1">
    <location>
        <begin position="176"/>
        <end position="222"/>
    </location>
</feature>
<dbReference type="InParanoid" id="F0VGB5"/>
<dbReference type="PROSITE" id="PS50053">
    <property type="entry name" value="UBIQUITIN_2"/>
    <property type="match status" value="1"/>
</dbReference>
<organism evidence="3 5">
    <name type="scientific">Neospora caninum (strain Liverpool)</name>
    <dbReference type="NCBI Taxonomy" id="572307"/>
    <lineage>
        <taxon>Eukaryota</taxon>
        <taxon>Sar</taxon>
        <taxon>Alveolata</taxon>
        <taxon>Apicomplexa</taxon>
        <taxon>Conoidasida</taxon>
        <taxon>Coccidia</taxon>
        <taxon>Eucoccidiorida</taxon>
        <taxon>Eimeriorina</taxon>
        <taxon>Sarcocystidae</taxon>
        <taxon>Neospora</taxon>
    </lineage>
</organism>
<feature type="compositionally biased region" description="Pro residues" evidence="1">
    <location>
        <begin position="178"/>
        <end position="189"/>
    </location>
</feature>
<evidence type="ECO:0000313" key="4">
    <source>
        <dbReference type="EMBL" id="CEL66741.1"/>
    </source>
</evidence>
<dbReference type="RefSeq" id="XP_003882791.1">
    <property type="nucleotide sequence ID" value="XM_003882742.1"/>
</dbReference>
<evidence type="ECO:0000313" key="3">
    <source>
        <dbReference type="EMBL" id="CBZ52759.1"/>
    </source>
</evidence>
<gene>
    <name evidence="4" type="ORF">BN1204_025470</name>
    <name evidence="3" type="ORF">NCLIV_025470</name>
</gene>
<dbReference type="OrthoDB" id="329851at2759"/>
<dbReference type="CDD" id="cd17039">
    <property type="entry name" value="Ubl_ubiquitin_like"/>
    <property type="match status" value="1"/>
</dbReference>
<evidence type="ECO:0000256" key="1">
    <source>
        <dbReference type="SAM" id="MobiDB-lite"/>
    </source>
</evidence>
<reference evidence="4" key="4">
    <citation type="journal article" date="2015" name="PLoS ONE">
        <title>Comprehensive Evaluation of Toxoplasma gondii VEG and Neospora caninum LIV Genomes with Tachyzoite Stage Transcriptome and Proteome Defines Novel Transcript Features.</title>
        <authorList>
            <person name="Ramaprasad A."/>
            <person name="Mourier T."/>
            <person name="Naeem R."/>
            <person name="Malas T.B."/>
            <person name="Moussa E."/>
            <person name="Panigrahi A."/>
            <person name="Vermont S.J."/>
            <person name="Otto T.D."/>
            <person name="Wastling J."/>
            <person name="Pain A."/>
        </authorList>
    </citation>
    <scope>NUCLEOTIDE SEQUENCE</scope>
    <source>
        <strain evidence="4">Liverpool</strain>
    </source>
</reference>
<name>F0VGB5_NEOCL</name>
<dbReference type="Gene3D" id="3.10.20.90">
    <property type="entry name" value="Phosphatidylinositol 3-kinase Catalytic Subunit, Chain A, domain 1"/>
    <property type="match status" value="1"/>
</dbReference>
<feature type="domain" description="Ubiquitin-like" evidence="2">
    <location>
        <begin position="102"/>
        <end position="178"/>
    </location>
</feature>
<accession>F0VGB5</accession>
<sequence>MRLCIVNPAGGVGAAEEQGQFVEARDDWTFSMLLRHLAEIGLLSFPDRGPSTAPKGLSDRLPPNVALTSDGVVFDVKKRLEDYAIQPETKLYISSATYSMPTRLFVILAETGDTYGFEVFSADRVQVLMRLIKTRLGVEEDGMILVHRGARLDPEKSLQDQCVCRDALVYLLLTSQAPPVPRSPPPPAPAGGVRGKNPGTPRGKDAKDAKKKPEAKKGKKSK</sequence>